<dbReference type="Proteomes" id="UP000087766">
    <property type="component" value="Unplaced"/>
</dbReference>
<accession>A0A1S3VY15</accession>
<protein>
    <submittedName>
        <fullName evidence="3">Leucine-rich repeat extensin-like protein 3</fullName>
    </submittedName>
</protein>
<name>A0A1S3VY15_VIGRR</name>
<evidence type="ECO:0000313" key="3">
    <source>
        <dbReference type="RefSeq" id="XP_014523248.1"/>
    </source>
</evidence>
<proteinExistence type="predicted"/>
<evidence type="ECO:0000256" key="1">
    <source>
        <dbReference type="SAM" id="MobiDB-lite"/>
    </source>
</evidence>
<dbReference type="OrthoDB" id="1433892at2759"/>
<feature type="compositionally biased region" description="Pro residues" evidence="1">
    <location>
        <begin position="80"/>
        <end position="102"/>
    </location>
</feature>
<feature type="region of interest" description="Disordered" evidence="1">
    <location>
        <begin position="73"/>
        <end position="116"/>
    </location>
</feature>
<dbReference type="KEGG" id="vra:106779614"/>
<reference evidence="3" key="1">
    <citation type="submission" date="2025-08" db="UniProtKB">
        <authorList>
            <consortium name="RefSeq"/>
        </authorList>
    </citation>
    <scope>IDENTIFICATION</scope>
    <source>
        <tissue evidence="3">Leaf</tissue>
    </source>
</reference>
<evidence type="ECO:0000313" key="2">
    <source>
        <dbReference type="Proteomes" id="UP000087766"/>
    </source>
</evidence>
<keyword evidence="2" id="KW-1185">Reference proteome</keyword>
<feature type="region of interest" description="Disordered" evidence="1">
    <location>
        <begin position="1"/>
        <end position="21"/>
    </location>
</feature>
<dbReference type="AlphaFoldDB" id="A0A1S3VY15"/>
<sequence length="167" mass="18435">MVSTLQKMNEEKTDSFSKSSKPFSSYKGNHMFSTKFLSILITLWVYLSNYGFKASGDDVTQFPTTCLNCSKCEDPCQEQPSPPLVYASPPPPPPPYGGAPPPPKEKNPKNCPPPPPPRDVVECCTPATPDTFAPPNPYIPVPYGEGQRSCSTFQPLMMLFSSFIFLF</sequence>
<organism evidence="2 3">
    <name type="scientific">Vigna radiata var. radiata</name>
    <name type="common">Mung bean</name>
    <name type="synonym">Phaseolus aureus</name>
    <dbReference type="NCBI Taxonomy" id="3916"/>
    <lineage>
        <taxon>Eukaryota</taxon>
        <taxon>Viridiplantae</taxon>
        <taxon>Streptophyta</taxon>
        <taxon>Embryophyta</taxon>
        <taxon>Tracheophyta</taxon>
        <taxon>Spermatophyta</taxon>
        <taxon>Magnoliopsida</taxon>
        <taxon>eudicotyledons</taxon>
        <taxon>Gunneridae</taxon>
        <taxon>Pentapetalae</taxon>
        <taxon>rosids</taxon>
        <taxon>fabids</taxon>
        <taxon>Fabales</taxon>
        <taxon>Fabaceae</taxon>
        <taxon>Papilionoideae</taxon>
        <taxon>50 kb inversion clade</taxon>
        <taxon>NPAAA clade</taxon>
        <taxon>indigoferoid/millettioid clade</taxon>
        <taxon>Phaseoleae</taxon>
        <taxon>Vigna</taxon>
    </lineage>
</organism>
<dbReference type="RefSeq" id="XP_014523248.1">
    <property type="nucleotide sequence ID" value="XM_014667762.1"/>
</dbReference>
<dbReference type="GeneID" id="106779614"/>
<gene>
    <name evidence="3" type="primary">LOC106779614</name>
</gene>